<dbReference type="PANTHER" id="PTHR24020">
    <property type="entry name" value="COLLAGEN ALPHA"/>
    <property type="match status" value="1"/>
</dbReference>
<dbReference type="InterPro" id="IPR050525">
    <property type="entry name" value="ECM_Assembly_Org"/>
</dbReference>
<dbReference type="SUPFAM" id="SSF53300">
    <property type="entry name" value="vWA-like"/>
    <property type="match status" value="1"/>
</dbReference>
<keyword evidence="1" id="KW-0732">Signal</keyword>
<dbReference type="SMART" id="SM00327">
    <property type="entry name" value="VWA"/>
    <property type="match status" value="1"/>
</dbReference>
<feature type="domain" description="VWFA" evidence="2">
    <location>
        <begin position="49"/>
        <end position="247"/>
    </location>
</feature>
<name>A0A8S4PGJ6_OWEFU</name>
<keyword evidence="4" id="KW-1185">Reference proteome</keyword>
<evidence type="ECO:0000313" key="4">
    <source>
        <dbReference type="Proteomes" id="UP000749559"/>
    </source>
</evidence>
<dbReference type="Gene3D" id="3.40.50.410">
    <property type="entry name" value="von Willebrand factor, type A domain"/>
    <property type="match status" value="1"/>
</dbReference>
<evidence type="ECO:0000256" key="1">
    <source>
        <dbReference type="SAM" id="SignalP"/>
    </source>
</evidence>
<proteinExistence type="predicted"/>
<sequence length="282" mass="30774">MISVCCFSLAIIFFQAVAVQSQLPPDGGPPGGGPPGGGPAPGTGNTCLDLAFMIDVSCSVDNDDMERAVDFAKTVLKNLNSAMTEDRDTTVRVAVGIFIDRVHKIFYLNEYTENEVAIMDALEAAKQKLKPEIMKCKTNTHYAINALNSEYFQEANGDRDNAKYPNAAVIITDARTMSRKAVNNGHLGRYLDDARNLENVLYTVLVENNRNKPPLDDALLTGNDTSKLFDIRTGNDNAEAVRLANVLKVNTCPFDPERAEKDVCADIIFAIDVSCSITSEDK</sequence>
<dbReference type="InterPro" id="IPR002035">
    <property type="entry name" value="VWF_A"/>
</dbReference>
<comment type="caution">
    <text evidence="3">The sequence shown here is derived from an EMBL/GenBank/DDBJ whole genome shotgun (WGS) entry which is preliminary data.</text>
</comment>
<gene>
    <name evidence="3" type="ORF">OFUS_LOCUS17082</name>
</gene>
<dbReference type="PANTHER" id="PTHR24020:SF84">
    <property type="entry name" value="VWFA DOMAIN-CONTAINING PROTEIN"/>
    <property type="match status" value="1"/>
</dbReference>
<dbReference type="Pfam" id="PF00092">
    <property type="entry name" value="VWA"/>
    <property type="match status" value="1"/>
</dbReference>
<feature type="chain" id="PRO_5035783178" description="VWFA domain-containing protein" evidence="1">
    <location>
        <begin position="22"/>
        <end position="282"/>
    </location>
</feature>
<accession>A0A8S4PGJ6</accession>
<evidence type="ECO:0000313" key="3">
    <source>
        <dbReference type="EMBL" id="CAH1792059.1"/>
    </source>
</evidence>
<dbReference type="OrthoDB" id="6134739at2759"/>
<feature type="signal peptide" evidence="1">
    <location>
        <begin position="1"/>
        <end position="21"/>
    </location>
</feature>
<dbReference type="EMBL" id="CAIIXF020000008">
    <property type="protein sequence ID" value="CAH1792059.1"/>
    <property type="molecule type" value="Genomic_DNA"/>
</dbReference>
<dbReference type="InterPro" id="IPR036465">
    <property type="entry name" value="vWFA_dom_sf"/>
</dbReference>
<reference evidence="3" key="1">
    <citation type="submission" date="2022-03" db="EMBL/GenBank/DDBJ databases">
        <authorList>
            <person name="Martin C."/>
        </authorList>
    </citation>
    <scope>NUCLEOTIDE SEQUENCE</scope>
</reference>
<protein>
    <recommendedName>
        <fullName evidence="2">VWFA domain-containing protein</fullName>
    </recommendedName>
</protein>
<organism evidence="3 4">
    <name type="scientific">Owenia fusiformis</name>
    <name type="common">Polychaete worm</name>
    <dbReference type="NCBI Taxonomy" id="6347"/>
    <lineage>
        <taxon>Eukaryota</taxon>
        <taxon>Metazoa</taxon>
        <taxon>Spiralia</taxon>
        <taxon>Lophotrochozoa</taxon>
        <taxon>Annelida</taxon>
        <taxon>Polychaeta</taxon>
        <taxon>Sedentaria</taxon>
        <taxon>Canalipalpata</taxon>
        <taxon>Sabellida</taxon>
        <taxon>Oweniida</taxon>
        <taxon>Oweniidae</taxon>
        <taxon>Owenia</taxon>
    </lineage>
</organism>
<dbReference type="PROSITE" id="PS50234">
    <property type="entry name" value="VWFA"/>
    <property type="match status" value="1"/>
</dbReference>
<evidence type="ECO:0000259" key="2">
    <source>
        <dbReference type="PROSITE" id="PS50234"/>
    </source>
</evidence>
<dbReference type="Proteomes" id="UP000749559">
    <property type="component" value="Unassembled WGS sequence"/>
</dbReference>
<feature type="non-terminal residue" evidence="3">
    <location>
        <position position="282"/>
    </location>
</feature>
<dbReference type="AlphaFoldDB" id="A0A8S4PGJ6"/>